<evidence type="ECO:0000259" key="7">
    <source>
        <dbReference type="PROSITE" id="PS50950"/>
    </source>
</evidence>
<dbReference type="AlphaFoldDB" id="A0A6G0XPP7"/>
<gene>
    <name evidence="8" type="ORF">FWK35_00021122</name>
</gene>
<dbReference type="SUPFAM" id="SSF57716">
    <property type="entry name" value="Glucocorticoid receptor-like (DNA-binding domain)"/>
    <property type="match status" value="1"/>
</dbReference>
<keyword evidence="6" id="KW-0175">Coiled coil</keyword>
<keyword evidence="3" id="KW-0862">Zinc</keyword>
<dbReference type="Proteomes" id="UP000478052">
    <property type="component" value="Unassembled WGS sequence"/>
</dbReference>
<protein>
    <submittedName>
        <fullName evidence="8">THAP-type domain-containing protein</fullName>
    </submittedName>
</protein>
<dbReference type="PANTHER" id="PTHR47577">
    <property type="entry name" value="THAP DOMAIN-CONTAINING PROTEIN 6"/>
    <property type="match status" value="1"/>
</dbReference>
<accession>A0A6G0XPP7</accession>
<feature type="domain" description="THAP-type" evidence="7">
    <location>
        <begin position="1"/>
        <end position="82"/>
    </location>
</feature>
<sequence>MNKNCCIPLCTKNDKCSTFGVPKNALQLWEKSLGINLKNNSWVCQKHFKPEDIITEWVEWVSGSGICLKRPKLREGAIPTSHSTILETHAMVNIPTGISLEGPYCVNNTNDSKNNELNLLNKRKNIEEIHNDHCYSSSDCYTSPVLPENAFSDENVQPLLLKRTKKLIPEVEPTVALFTDILKNIQLVSLRLKWYAGYDYLPGNTYQMIIGFHQLSSFGDGFLRSIKKQIIMTKDSIIFMQVYGNEVAMEDIGLPSNKPKSILELENIIKYIDEVKVCEGSVSIKQYKNLQSKFGLQFIQSYDRWRHTNCSTILDVTESNICKWCKRLSYIVKNKLQPSSKVHFSPNKRKLLERIRKTKKIVSQKFSRANSKISALKQNLNDVKRKLEEITDINLTSILKNTNIPQCQTDLVFEIIKASKVKNLKNRRYSDNWMLLCLLFQIRSPSGYKFLRDQNILPLPCTKTIRKYLLAVKIGCGFDTNFFKLLKKKFQLKTNLKGKVLCENMTQQIAVFASHGPVKGIDLAKLVVKSILLIEQVGGEVLGMTCDGASTNKTMWNILGISAKKENFKNYFQNPFDSSRNVYVFSDAPHLLKNVRNRLHANKELVIDPSKKPVKWEYYSNIFKIESNSLTKVCPKLTKHHFELSNLSKMKVKYAAQDSEETVKFTYMINDIFDALNRKHPAERVRKNDNNLEILKKAIVWLEEWESNVTNGLIKENQFLTRQTYDGLIITIKSTINLVENLLNDHGFSYVLTAKFNQDSLEKFFGILRQVSGPNDHPTAPTFLQLYQTIPIISKTDIKSIINDPENLSERVTKVNILKNKIDKIIQDECWDLDDILYIVRCLVKNTKCDMCILSLKNLNTSGAGIGKEADLINAKTRGYLTYPSSNLYVIVKRLEECFAIHANSSDVFENIYEEFFKRNMTLKFSCSIKEHQIKMLTDIFSYYIIMRMRQFTYIQNQKKKKENK</sequence>
<dbReference type="OrthoDB" id="6613714at2759"/>
<dbReference type="PANTHER" id="PTHR47577:SF2">
    <property type="entry name" value="THAP DOMAIN CONTAINING 9"/>
    <property type="match status" value="1"/>
</dbReference>
<reference evidence="8 9" key="1">
    <citation type="submission" date="2019-08" db="EMBL/GenBank/DDBJ databases">
        <title>Whole genome of Aphis craccivora.</title>
        <authorList>
            <person name="Voronova N.V."/>
            <person name="Shulinski R.S."/>
            <person name="Bandarenka Y.V."/>
            <person name="Zhorov D.G."/>
            <person name="Warner D."/>
        </authorList>
    </citation>
    <scope>NUCLEOTIDE SEQUENCE [LARGE SCALE GENOMIC DNA]</scope>
    <source>
        <strain evidence="8">180601</strain>
        <tissue evidence="8">Whole Body</tissue>
    </source>
</reference>
<organism evidence="8 9">
    <name type="scientific">Aphis craccivora</name>
    <name type="common">Cowpea aphid</name>
    <dbReference type="NCBI Taxonomy" id="307492"/>
    <lineage>
        <taxon>Eukaryota</taxon>
        <taxon>Metazoa</taxon>
        <taxon>Ecdysozoa</taxon>
        <taxon>Arthropoda</taxon>
        <taxon>Hexapoda</taxon>
        <taxon>Insecta</taxon>
        <taxon>Pterygota</taxon>
        <taxon>Neoptera</taxon>
        <taxon>Paraneoptera</taxon>
        <taxon>Hemiptera</taxon>
        <taxon>Sternorrhyncha</taxon>
        <taxon>Aphidomorpha</taxon>
        <taxon>Aphidoidea</taxon>
        <taxon>Aphididae</taxon>
        <taxon>Aphidini</taxon>
        <taxon>Aphis</taxon>
        <taxon>Aphis</taxon>
    </lineage>
</organism>
<dbReference type="GO" id="GO:0003677">
    <property type="term" value="F:DNA binding"/>
    <property type="evidence" value="ECO:0007669"/>
    <property type="project" value="UniProtKB-UniRule"/>
</dbReference>
<evidence type="ECO:0000313" key="9">
    <source>
        <dbReference type="Proteomes" id="UP000478052"/>
    </source>
</evidence>
<proteinExistence type="predicted"/>
<keyword evidence="1" id="KW-0479">Metal-binding</keyword>
<dbReference type="InterPro" id="IPR006612">
    <property type="entry name" value="THAP_Znf"/>
</dbReference>
<dbReference type="GO" id="GO:0008270">
    <property type="term" value="F:zinc ion binding"/>
    <property type="evidence" value="ECO:0007669"/>
    <property type="project" value="UniProtKB-KW"/>
</dbReference>
<dbReference type="Pfam" id="PF21788">
    <property type="entry name" value="TNP-like_GBD"/>
    <property type="match status" value="1"/>
</dbReference>
<dbReference type="Gene3D" id="6.20.210.20">
    <property type="entry name" value="THAP domain"/>
    <property type="match status" value="1"/>
</dbReference>
<dbReference type="InterPro" id="IPR038441">
    <property type="entry name" value="THAP_Znf_sf"/>
</dbReference>
<name>A0A6G0XPP7_APHCR</name>
<dbReference type="Pfam" id="PF21787">
    <property type="entry name" value="TNP-like_RNaseH_N"/>
    <property type="match status" value="1"/>
</dbReference>
<dbReference type="Pfam" id="PF21789">
    <property type="entry name" value="TNP-like_RNaseH_C"/>
    <property type="match status" value="1"/>
</dbReference>
<evidence type="ECO:0000256" key="3">
    <source>
        <dbReference type="ARBA" id="ARBA00022833"/>
    </source>
</evidence>
<keyword evidence="4 5" id="KW-0238">DNA-binding</keyword>
<evidence type="ECO:0000256" key="6">
    <source>
        <dbReference type="SAM" id="Coils"/>
    </source>
</evidence>
<dbReference type="InterPro" id="IPR048366">
    <property type="entry name" value="TNP-like_GBD"/>
</dbReference>
<dbReference type="Pfam" id="PF05485">
    <property type="entry name" value="THAP"/>
    <property type="match status" value="1"/>
</dbReference>
<dbReference type="InterPro" id="IPR048367">
    <property type="entry name" value="TNP-like_RNaseH_C"/>
</dbReference>
<dbReference type="PROSITE" id="PS50950">
    <property type="entry name" value="ZF_THAP"/>
    <property type="match status" value="1"/>
</dbReference>
<feature type="coiled-coil region" evidence="6">
    <location>
        <begin position="366"/>
        <end position="393"/>
    </location>
</feature>
<comment type="caution">
    <text evidence="8">The sequence shown here is derived from an EMBL/GenBank/DDBJ whole genome shotgun (WGS) entry which is preliminary data.</text>
</comment>
<dbReference type="InterPro" id="IPR048365">
    <property type="entry name" value="TNP-like_RNaseH_N"/>
</dbReference>
<evidence type="ECO:0000256" key="2">
    <source>
        <dbReference type="ARBA" id="ARBA00022771"/>
    </source>
</evidence>
<dbReference type="EMBL" id="VUJU01007670">
    <property type="protein sequence ID" value="KAF0742238.1"/>
    <property type="molecule type" value="Genomic_DNA"/>
</dbReference>
<evidence type="ECO:0000313" key="8">
    <source>
        <dbReference type="EMBL" id="KAF0742238.1"/>
    </source>
</evidence>
<evidence type="ECO:0000256" key="1">
    <source>
        <dbReference type="ARBA" id="ARBA00022723"/>
    </source>
</evidence>
<feature type="non-terminal residue" evidence="8">
    <location>
        <position position="965"/>
    </location>
</feature>
<dbReference type="SMART" id="SM00980">
    <property type="entry name" value="THAP"/>
    <property type="match status" value="1"/>
</dbReference>
<keyword evidence="9" id="KW-1185">Reference proteome</keyword>
<evidence type="ECO:0000256" key="4">
    <source>
        <dbReference type="ARBA" id="ARBA00023125"/>
    </source>
</evidence>
<keyword evidence="2 5" id="KW-0863">Zinc-finger</keyword>
<evidence type="ECO:0000256" key="5">
    <source>
        <dbReference type="PROSITE-ProRule" id="PRU00309"/>
    </source>
</evidence>